<gene>
    <name evidence="2" type="ORF">SPRG_07554</name>
</gene>
<keyword evidence="3" id="KW-1185">Reference proteome</keyword>
<reference evidence="2 3" key="1">
    <citation type="journal article" date="2013" name="PLoS Genet.">
        <title>Distinctive expansion of potential virulence genes in the genome of the oomycete fish pathogen Saprolegnia parasitica.</title>
        <authorList>
            <person name="Jiang R.H."/>
            <person name="de Bruijn I."/>
            <person name="Haas B.J."/>
            <person name="Belmonte R."/>
            <person name="Lobach L."/>
            <person name="Christie J."/>
            <person name="van den Ackerveken G."/>
            <person name="Bottin A."/>
            <person name="Bulone V."/>
            <person name="Diaz-Moreno S.M."/>
            <person name="Dumas B."/>
            <person name="Fan L."/>
            <person name="Gaulin E."/>
            <person name="Govers F."/>
            <person name="Grenville-Briggs L.J."/>
            <person name="Horner N.R."/>
            <person name="Levin J.Z."/>
            <person name="Mammella M."/>
            <person name="Meijer H.J."/>
            <person name="Morris P."/>
            <person name="Nusbaum C."/>
            <person name="Oome S."/>
            <person name="Phillips A.J."/>
            <person name="van Rooyen D."/>
            <person name="Rzeszutek E."/>
            <person name="Saraiva M."/>
            <person name="Secombes C.J."/>
            <person name="Seidl M.F."/>
            <person name="Snel B."/>
            <person name="Stassen J.H."/>
            <person name="Sykes S."/>
            <person name="Tripathy S."/>
            <person name="van den Berg H."/>
            <person name="Vega-Arreguin J.C."/>
            <person name="Wawra S."/>
            <person name="Young S.K."/>
            <person name="Zeng Q."/>
            <person name="Dieguez-Uribeondo J."/>
            <person name="Russ C."/>
            <person name="Tyler B.M."/>
            <person name="van West P."/>
        </authorList>
    </citation>
    <scope>NUCLEOTIDE SEQUENCE [LARGE SCALE GENOMIC DNA]</scope>
    <source>
        <strain evidence="2 3">CBS 223.65</strain>
    </source>
</reference>
<dbReference type="EMBL" id="KK583218">
    <property type="protein sequence ID" value="KDO27304.1"/>
    <property type="molecule type" value="Genomic_DNA"/>
</dbReference>
<dbReference type="KEGG" id="spar:SPRG_07554"/>
<evidence type="ECO:0000256" key="1">
    <source>
        <dbReference type="SAM" id="MobiDB-lite"/>
    </source>
</evidence>
<name>A0A067C965_SAPPC</name>
<accession>A0A067C965</accession>
<proteinExistence type="predicted"/>
<dbReference type="VEuPathDB" id="FungiDB:SPRG_07554"/>
<dbReference type="RefSeq" id="XP_012202078.1">
    <property type="nucleotide sequence ID" value="XM_012346688.1"/>
</dbReference>
<dbReference type="AlphaFoldDB" id="A0A067C965"/>
<evidence type="ECO:0000313" key="3">
    <source>
        <dbReference type="Proteomes" id="UP000030745"/>
    </source>
</evidence>
<sequence>MVLPTAFSFAQPKQWRKAIKKVLRGKVARAIIDADLVLSHLVVDSVGSSAALMPNEMPPDAFGYMILHLPSTYDGGDMAFAYGYTTEKWAPDTTGVAMVTTFRDLIAASAPITHGVRMALVFRLVANDEEEDMFPLPCDQEYGIRAFHQVAQLPLHTHHRIAYYDVDDPPSALDTPWTFETLGSYEAGLVHTLLTTELYDVALVTFALESDDDVAFEKQLRRDNCGSDFESSDDDDDDEYERKFKNQVATFVAKVVGSGVDAFLFDNSPIDHHSILGLNVVLPLVQDAITNHVMDQPLLGLPSGRDALHGALGAFRRDRLGRFGEKSGLTTMCDILLALDDFELVVVFLRDAIFVRYDMPLRETAASIHACLARYGWPRLAPAMHGLLSRWHQTPAFRAPSWEYIDCDSAPRLLTSLAGITTDAVCPPLDQPFVCEFIKGCYDHALHQPQFCLENDMSPEKFRRFAANIVLLDWYLDEHAPHSVHGNYLGAFLPPSMLLAVDAFLYPRQPNALTLLAVMKKLPPAKVLLYVPEALAVALKSQPTMVVDRYVHVIENAFALFDAASVRYKPVGATIFASLVAVSERAGRCDATAFEKCWTLLFPASLAGTRQRLQERTSPLPDDLRACIAALVAALAPTLSSDNDWQPTYTGCYKSWEQPGLLAVEVLATVDPTQPWTVTPRMRTTHDDDNDDDEPYFAFGNPDPTRELYCPLATLLAKVVPQHVVEIERVVQRCFAVLGRTRAPRPDITDYVFNDIALDAAHCDMCARLAAFLTDGTKARLHLPFGKSLCDRGLQCINANQHRLKLAVGRRGSNDCVIKLQQDGCVDEEQLDTHVEAQQVDADDRARIAALDVILADALRRKAQNESTNDDDDEVVHHDRVKRQRCTTD</sequence>
<dbReference type="GeneID" id="24129822"/>
<dbReference type="OrthoDB" id="27483at2759"/>
<feature type="compositionally biased region" description="Basic residues" evidence="1">
    <location>
        <begin position="879"/>
        <end position="889"/>
    </location>
</feature>
<protein>
    <submittedName>
        <fullName evidence="2">Uncharacterized protein</fullName>
    </submittedName>
</protein>
<feature type="region of interest" description="Disordered" evidence="1">
    <location>
        <begin position="863"/>
        <end position="889"/>
    </location>
</feature>
<evidence type="ECO:0000313" key="2">
    <source>
        <dbReference type="EMBL" id="KDO27304.1"/>
    </source>
</evidence>
<dbReference type="Proteomes" id="UP000030745">
    <property type="component" value="Unassembled WGS sequence"/>
</dbReference>
<organism evidence="2 3">
    <name type="scientific">Saprolegnia parasitica (strain CBS 223.65)</name>
    <dbReference type="NCBI Taxonomy" id="695850"/>
    <lineage>
        <taxon>Eukaryota</taxon>
        <taxon>Sar</taxon>
        <taxon>Stramenopiles</taxon>
        <taxon>Oomycota</taxon>
        <taxon>Saprolegniomycetes</taxon>
        <taxon>Saprolegniales</taxon>
        <taxon>Saprolegniaceae</taxon>
        <taxon>Saprolegnia</taxon>
    </lineage>
</organism>